<gene>
    <name evidence="2" type="ORF">S12H4_14264</name>
</gene>
<reference evidence="2" key="1">
    <citation type="journal article" date="2014" name="Front. Microbiol.">
        <title>High frequency of phylogenetically diverse reductive dehalogenase-homologous genes in deep subseafloor sedimentary metagenomes.</title>
        <authorList>
            <person name="Kawai M."/>
            <person name="Futagami T."/>
            <person name="Toyoda A."/>
            <person name="Takaki Y."/>
            <person name="Nishi S."/>
            <person name="Hori S."/>
            <person name="Arai W."/>
            <person name="Tsubouchi T."/>
            <person name="Morono Y."/>
            <person name="Uchiyama I."/>
            <person name="Ito T."/>
            <person name="Fujiyama A."/>
            <person name="Inagaki F."/>
            <person name="Takami H."/>
        </authorList>
    </citation>
    <scope>NUCLEOTIDE SEQUENCE</scope>
    <source>
        <strain evidence="2">Expedition CK06-06</strain>
    </source>
</reference>
<protein>
    <recommendedName>
        <fullName evidence="1">GFO/IDH/MocA-like oxidoreductase domain-containing protein</fullName>
    </recommendedName>
</protein>
<comment type="caution">
    <text evidence="2">The sequence shown here is derived from an EMBL/GenBank/DDBJ whole genome shotgun (WGS) entry which is preliminary data.</text>
</comment>
<feature type="non-terminal residue" evidence="2">
    <location>
        <position position="1"/>
    </location>
</feature>
<dbReference type="InterPro" id="IPR055170">
    <property type="entry name" value="GFO_IDH_MocA-like_dom"/>
</dbReference>
<evidence type="ECO:0000313" key="2">
    <source>
        <dbReference type="EMBL" id="GAI80846.1"/>
    </source>
</evidence>
<dbReference type="PANTHER" id="PTHR43818:SF5">
    <property type="entry name" value="OXIDOREDUCTASE FAMILY PROTEIN"/>
    <property type="match status" value="1"/>
</dbReference>
<dbReference type="Pfam" id="PF22725">
    <property type="entry name" value="GFO_IDH_MocA_C3"/>
    <property type="match status" value="1"/>
</dbReference>
<dbReference type="InterPro" id="IPR050463">
    <property type="entry name" value="Gfo/Idh/MocA_oxidrdct_glycsds"/>
</dbReference>
<organism evidence="2">
    <name type="scientific">marine sediment metagenome</name>
    <dbReference type="NCBI Taxonomy" id="412755"/>
    <lineage>
        <taxon>unclassified sequences</taxon>
        <taxon>metagenomes</taxon>
        <taxon>ecological metagenomes</taxon>
    </lineage>
</organism>
<dbReference type="PANTHER" id="PTHR43818">
    <property type="entry name" value="BCDNA.GH03377"/>
    <property type="match status" value="1"/>
</dbReference>
<dbReference type="SUPFAM" id="SSF55347">
    <property type="entry name" value="Glyceraldehyde-3-phosphate dehydrogenase-like, C-terminal domain"/>
    <property type="match status" value="1"/>
</dbReference>
<dbReference type="Gene3D" id="3.40.50.720">
    <property type="entry name" value="NAD(P)-binding Rossmann-like Domain"/>
    <property type="match status" value="1"/>
</dbReference>
<evidence type="ECO:0000259" key="1">
    <source>
        <dbReference type="Pfam" id="PF22725"/>
    </source>
</evidence>
<dbReference type="InterPro" id="IPR036291">
    <property type="entry name" value="NAD(P)-bd_dom_sf"/>
</dbReference>
<dbReference type="AlphaFoldDB" id="X1SNW7"/>
<dbReference type="Gene3D" id="3.30.360.10">
    <property type="entry name" value="Dihydrodipicolinate Reductase, domain 2"/>
    <property type="match status" value="1"/>
</dbReference>
<dbReference type="SUPFAM" id="SSF51735">
    <property type="entry name" value="NAD(P)-binding Rossmann-fold domains"/>
    <property type="match status" value="1"/>
</dbReference>
<name>X1SNW7_9ZZZZ</name>
<dbReference type="EMBL" id="BARW01006796">
    <property type="protein sequence ID" value="GAI80846.1"/>
    <property type="molecule type" value="Genomic_DNA"/>
</dbReference>
<proteinExistence type="predicted"/>
<feature type="domain" description="GFO/IDH/MocA-like oxidoreductase" evidence="1">
    <location>
        <begin position="76"/>
        <end position="214"/>
    </location>
</feature>
<sequence length="319" mass="35855">KLIASDLDIVILATPPGFRPTQLKAAIQGNRNVFMEKPGAVDPVGVRSVIASSELAKKKGLSIVVGTQQRRMYQYLEVMKRVFDGQIGEIVGGQCYWNWGSQNWHFQKRKAEWSDMEWQIRCWPYFTWLSGDHIVEQHLHNIDIINWAIGTHPTQCIGMGGRQARTGEHYGNIYDHFTVEFEYPGDIRVMSMCSQIAGSTSRVGERVVGSKGWAYMTRGSGEIGGQNPYKHRGRMISGFVKEHADLVDSIRNGEPINEGKHLAESTMCVIMGRMSAYTGRALKWDWAMNASKLDLAPEKYELGDLPVRPVAIPGKTKLI</sequence>
<accession>X1SNW7</accession>